<dbReference type="EMBL" id="QWGA01000003">
    <property type="protein sequence ID" value="RIJ31032.1"/>
    <property type="molecule type" value="Genomic_DNA"/>
</dbReference>
<protein>
    <submittedName>
        <fullName evidence="5">MoxR family ATPase</fullName>
    </submittedName>
</protein>
<evidence type="ECO:0000259" key="4">
    <source>
        <dbReference type="SMART" id="SM00382"/>
    </source>
</evidence>
<dbReference type="InterPro" id="IPR003593">
    <property type="entry name" value="AAA+_ATPase"/>
</dbReference>
<dbReference type="InterPro" id="IPR050764">
    <property type="entry name" value="CbbQ/NirQ/NorQ/GpvN"/>
</dbReference>
<proteinExistence type="inferred from homology"/>
<keyword evidence="6" id="KW-1185">Reference proteome</keyword>
<comment type="similarity">
    <text evidence="3">Belongs to the MoxR family.</text>
</comment>
<keyword evidence="2" id="KW-0067">ATP-binding</keyword>
<dbReference type="InterPro" id="IPR041628">
    <property type="entry name" value="ChlI/MoxR_AAA_lid"/>
</dbReference>
<organism evidence="5 6">
    <name type="scientific">Henriciella algicola</name>
    <dbReference type="NCBI Taxonomy" id="1608422"/>
    <lineage>
        <taxon>Bacteria</taxon>
        <taxon>Pseudomonadati</taxon>
        <taxon>Pseudomonadota</taxon>
        <taxon>Alphaproteobacteria</taxon>
        <taxon>Hyphomonadales</taxon>
        <taxon>Hyphomonadaceae</taxon>
        <taxon>Henriciella</taxon>
    </lineage>
</organism>
<evidence type="ECO:0000256" key="1">
    <source>
        <dbReference type="ARBA" id="ARBA00022741"/>
    </source>
</evidence>
<dbReference type="Proteomes" id="UP000265845">
    <property type="component" value="Unassembled WGS sequence"/>
</dbReference>
<dbReference type="GO" id="GO:0016887">
    <property type="term" value="F:ATP hydrolysis activity"/>
    <property type="evidence" value="ECO:0007669"/>
    <property type="project" value="InterPro"/>
</dbReference>
<dbReference type="Gene3D" id="1.10.8.80">
    <property type="entry name" value="Magnesium chelatase subunit I, C-Terminal domain"/>
    <property type="match status" value="1"/>
</dbReference>
<dbReference type="PIRSF" id="PIRSF002849">
    <property type="entry name" value="AAA_ATPase_chaperone_MoxR_prd"/>
    <property type="match status" value="1"/>
</dbReference>
<dbReference type="FunFam" id="3.40.50.300:FF:000640">
    <property type="entry name" value="MoxR family ATPase"/>
    <property type="match status" value="1"/>
</dbReference>
<dbReference type="GO" id="GO:0005524">
    <property type="term" value="F:ATP binding"/>
    <property type="evidence" value="ECO:0007669"/>
    <property type="project" value="UniProtKB-KW"/>
</dbReference>
<comment type="caution">
    <text evidence="5">The sequence shown here is derived from an EMBL/GenBank/DDBJ whole genome shotgun (WGS) entry which is preliminary data.</text>
</comment>
<dbReference type="Gene3D" id="3.40.50.300">
    <property type="entry name" value="P-loop containing nucleotide triphosphate hydrolases"/>
    <property type="match status" value="1"/>
</dbReference>
<evidence type="ECO:0000313" key="5">
    <source>
        <dbReference type="EMBL" id="RIJ31032.1"/>
    </source>
</evidence>
<evidence type="ECO:0000256" key="3">
    <source>
        <dbReference type="ARBA" id="ARBA00061607"/>
    </source>
</evidence>
<dbReference type="Pfam" id="PF17863">
    <property type="entry name" value="AAA_lid_2"/>
    <property type="match status" value="1"/>
</dbReference>
<name>A0A399RMH9_9PROT</name>
<dbReference type="Pfam" id="PF07726">
    <property type="entry name" value="AAA_3"/>
    <property type="match status" value="1"/>
</dbReference>
<feature type="domain" description="AAA+ ATPase" evidence="4">
    <location>
        <begin position="37"/>
        <end position="189"/>
    </location>
</feature>
<dbReference type="InterPro" id="IPR027417">
    <property type="entry name" value="P-loop_NTPase"/>
</dbReference>
<evidence type="ECO:0000256" key="2">
    <source>
        <dbReference type="ARBA" id="ARBA00022840"/>
    </source>
</evidence>
<dbReference type="SMART" id="SM00382">
    <property type="entry name" value="AAA"/>
    <property type="match status" value="1"/>
</dbReference>
<gene>
    <name evidence="5" type="ORF">D1222_01825</name>
</gene>
<accession>A0A399RMH9</accession>
<dbReference type="AlphaFoldDB" id="A0A399RMH9"/>
<reference evidence="5 6" key="1">
    <citation type="submission" date="2018-08" db="EMBL/GenBank/DDBJ databases">
        <title>Henriciella mobilis sp. nov., isolated from seawater.</title>
        <authorList>
            <person name="Cheng H."/>
            <person name="Wu Y.-H."/>
            <person name="Xu X.-W."/>
            <person name="Guo L.-L."/>
        </authorList>
    </citation>
    <scope>NUCLEOTIDE SEQUENCE [LARGE SCALE GENOMIC DNA]</scope>
    <source>
        <strain evidence="5 6">CCUG67844</strain>
    </source>
</reference>
<dbReference type="PANTHER" id="PTHR42759:SF1">
    <property type="entry name" value="MAGNESIUM-CHELATASE SUBUNIT CHLD"/>
    <property type="match status" value="1"/>
</dbReference>
<dbReference type="RefSeq" id="WP_119452532.1">
    <property type="nucleotide sequence ID" value="NZ_QWGA01000003.1"/>
</dbReference>
<evidence type="ECO:0000313" key="6">
    <source>
        <dbReference type="Proteomes" id="UP000265845"/>
    </source>
</evidence>
<dbReference type="PANTHER" id="PTHR42759">
    <property type="entry name" value="MOXR FAMILY PROTEIN"/>
    <property type="match status" value="1"/>
</dbReference>
<dbReference type="InterPro" id="IPR011703">
    <property type="entry name" value="ATPase_AAA-3"/>
</dbReference>
<sequence>MSNETVQGLAGRIRSEVSKAVIGQADTVDLMLTALFSAGHILLEGPPGTAKTLLTQCFAAAIDLDFGRIQFTPDLMPGDVLGTNLFNFQTNEFSLTKGPIFTDILLADEINRTPPKTQAALLEAMQERKVTIDGKAHTLNDRFMVIATQNPIEQQGTYPLPEAQLDRFLFKHVLDYPTRDEELAIVTGHGNRTGMRTATAFGVSAVVTAAELNEAVASVANVKVKEDIAGYIVDIVRATRETPALETGASPRAAAAIAAASRARAALDGRDFVIPDDVKTLARPALRHRVILSPAAEIEGRSTDETLAALIDQTPAPR</sequence>
<dbReference type="OrthoDB" id="9808397at2"/>
<dbReference type="SUPFAM" id="SSF52540">
    <property type="entry name" value="P-loop containing nucleoside triphosphate hydrolases"/>
    <property type="match status" value="1"/>
</dbReference>
<keyword evidence="1" id="KW-0547">Nucleotide-binding</keyword>
<dbReference type="CDD" id="cd00009">
    <property type="entry name" value="AAA"/>
    <property type="match status" value="1"/>
</dbReference>